<dbReference type="Proteomes" id="UP000587579">
    <property type="component" value="Unassembled WGS sequence"/>
</dbReference>
<comment type="caution">
    <text evidence="1">The sequence shown here is derived from an EMBL/GenBank/DDBJ whole genome shotgun (WGS) entry which is preliminary data.</text>
</comment>
<sequence length="152" mass="16772">MAGNEVFLDTGALEVLHKLTEGEFTAPALADATGRALARIVRDLNRLERHGLIQVVGQRGEHKVYKATGRSANATADTAKHLLEHLKTGMDKIARGKAEGTMSAVFFRTTEERAREVFDLIQQLRERIAEVSAEEEPETGPLVTVFFGGWKE</sequence>
<dbReference type="SUPFAM" id="SSF46785">
    <property type="entry name" value="Winged helix' DNA-binding domain"/>
    <property type="match status" value="1"/>
</dbReference>
<dbReference type="RefSeq" id="WP_147146942.1">
    <property type="nucleotide sequence ID" value="NZ_JACHEZ010000004.1"/>
</dbReference>
<dbReference type="InterPro" id="IPR036388">
    <property type="entry name" value="WH-like_DNA-bd_sf"/>
</dbReference>
<evidence type="ECO:0000313" key="1">
    <source>
        <dbReference type="EMBL" id="MBB6029837.1"/>
    </source>
</evidence>
<evidence type="ECO:0000313" key="2">
    <source>
        <dbReference type="Proteomes" id="UP000587579"/>
    </source>
</evidence>
<dbReference type="EMBL" id="JACHEZ010000004">
    <property type="protein sequence ID" value="MBB6029837.1"/>
    <property type="molecule type" value="Genomic_DNA"/>
</dbReference>
<keyword evidence="2" id="KW-1185">Reference proteome</keyword>
<dbReference type="InterPro" id="IPR036390">
    <property type="entry name" value="WH_DNA-bd_sf"/>
</dbReference>
<protein>
    <submittedName>
        <fullName evidence="1">Transcriptional regulator</fullName>
    </submittedName>
</protein>
<gene>
    <name evidence="1" type="ORF">HNQ05_001206</name>
</gene>
<accession>A0ABR6P1F9</accession>
<proteinExistence type="predicted"/>
<dbReference type="Gene3D" id="1.10.10.10">
    <property type="entry name" value="Winged helix-like DNA-binding domain superfamily/Winged helix DNA-binding domain"/>
    <property type="match status" value="1"/>
</dbReference>
<name>A0ABR6P1F9_9DEIN</name>
<organism evidence="1 2">
    <name type="scientific">Oceanithermus desulfurans</name>
    <dbReference type="NCBI Taxonomy" id="227924"/>
    <lineage>
        <taxon>Bacteria</taxon>
        <taxon>Thermotogati</taxon>
        <taxon>Deinococcota</taxon>
        <taxon>Deinococci</taxon>
        <taxon>Thermales</taxon>
        <taxon>Thermaceae</taxon>
        <taxon>Oceanithermus</taxon>
    </lineage>
</organism>
<reference evidence="1 2" key="1">
    <citation type="submission" date="2020-08" db="EMBL/GenBank/DDBJ databases">
        <title>Genomic Encyclopedia of Type Strains, Phase IV (KMG-IV): sequencing the most valuable type-strain genomes for metagenomic binning, comparative biology and taxonomic classification.</title>
        <authorList>
            <person name="Goeker M."/>
        </authorList>
    </citation>
    <scope>NUCLEOTIDE SEQUENCE [LARGE SCALE GENOMIC DNA]</scope>
    <source>
        <strain evidence="1 2">DSM 15757</strain>
    </source>
</reference>